<dbReference type="AlphaFoldDB" id="A0A812U423"/>
<dbReference type="Proteomes" id="UP000604046">
    <property type="component" value="Unassembled WGS sequence"/>
</dbReference>
<evidence type="ECO:0000313" key="1">
    <source>
        <dbReference type="EMBL" id="CAE7562711.1"/>
    </source>
</evidence>
<proteinExistence type="predicted"/>
<protein>
    <submittedName>
        <fullName evidence="1">Uncharacterized protein</fullName>
    </submittedName>
</protein>
<comment type="caution">
    <text evidence="1">The sequence shown here is derived from an EMBL/GenBank/DDBJ whole genome shotgun (WGS) entry which is preliminary data.</text>
</comment>
<organism evidence="1 2">
    <name type="scientific">Symbiodinium natans</name>
    <dbReference type="NCBI Taxonomy" id="878477"/>
    <lineage>
        <taxon>Eukaryota</taxon>
        <taxon>Sar</taxon>
        <taxon>Alveolata</taxon>
        <taxon>Dinophyceae</taxon>
        <taxon>Suessiales</taxon>
        <taxon>Symbiodiniaceae</taxon>
        <taxon>Symbiodinium</taxon>
    </lineage>
</organism>
<evidence type="ECO:0000313" key="2">
    <source>
        <dbReference type="Proteomes" id="UP000604046"/>
    </source>
</evidence>
<accession>A0A812U423</accession>
<keyword evidence="2" id="KW-1185">Reference proteome</keyword>
<sequence length="111" mass="11943">MLQLGLAAATRSLLEAGGGTDQAATPLFIAAQSGHREVWFLNAISSGCVPKLPDAILHIFPYPTFHSSMPPKIAHIKTHLKLHHRLHPCSGRLVMADQCSLWGITGIQCPA</sequence>
<gene>
    <name evidence="1" type="ORF">SNAT2548_LOCUS31787</name>
</gene>
<name>A0A812U423_9DINO</name>
<reference evidence="1" key="1">
    <citation type="submission" date="2021-02" db="EMBL/GenBank/DDBJ databases">
        <authorList>
            <person name="Dougan E. K."/>
            <person name="Rhodes N."/>
            <person name="Thang M."/>
            <person name="Chan C."/>
        </authorList>
    </citation>
    <scope>NUCLEOTIDE SEQUENCE</scope>
</reference>
<dbReference type="EMBL" id="CAJNDS010002675">
    <property type="protein sequence ID" value="CAE7562711.1"/>
    <property type="molecule type" value="Genomic_DNA"/>
</dbReference>